<feature type="region of interest" description="Disordered" evidence="4">
    <location>
        <begin position="103"/>
        <end position="131"/>
    </location>
</feature>
<evidence type="ECO:0000313" key="6">
    <source>
        <dbReference type="EMBL" id="KDO30112.1"/>
    </source>
</evidence>
<evidence type="ECO:0000256" key="1">
    <source>
        <dbReference type="ARBA" id="ARBA00023125"/>
    </source>
</evidence>
<feature type="region of interest" description="Disordered" evidence="4">
    <location>
        <begin position="201"/>
        <end position="234"/>
    </location>
</feature>
<feature type="compositionally biased region" description="Low complexity" evidence="4">
    <location>
        <begin position="16"/>
        <end position="27"/>
    </location>
</feature>
<feature type="domain" description="HMG box" evidence="5">
    <location>
        <begin position="131"/>
        <end position="199"/>
    </location>
</feature>
<dbReference type="PANTHER" id="PTHR48112">
    <property type="entry name" value="HIGH MOBILITY GROUP PROTEIN DSP1"/>
    <property type="match status" value="1"/>
</dbReference>
<accession>A0A067CTK6</accession>
<evidence type="ECO:0000256" key="3">
    <source>
        <dbReference type="PROSITE-ProRule" id="PRU00267"/>
    </source>
</evidence>
<feature type="region of interest" description="Disordered" evidence="4">
    <location>
        <begin position="1"/>
        <end position="39"/>
    </location>
</feature>
<dbReference type="InterPro" id="IPR050342">
    <property type="entry name" value="HMGB"/>
</dbReference>
<dbReference type="OMA" id="DPAYENQ"/>
<dbReference type="STRING" id="695850.A0A067CTK6"/>
<dbReference type="OrthoDB" id="1919336at2759"/>
<dbReference type="SMART" id="SM00398">
    <property type="entry name" value="HMG"/>
    <property type="match status" value="2"/>
</dbReference>
<sequence>MGRAAAAKPRKESSKAKASAVAASTSTRKPRKKKDPNAPKRALTAFMFFSSYIREIVKEEMPELTFLQISSEIGRRWASLSDNDKKKFTAKAEDDKARYLREKEDYLPDPAYENQGGKVKGTRKKKDPNAPKRALSAYFYFCDEHRPATREQHPGKKITEIASLLAEMWRALPEKKRTKYNKMAAEAKEKYGEKMAAYKLSLTAHDDEDEEEEVEEVEEVEEEEEEEEDEDDDE</sequence>
<dbReference type="Gene3D" id="1.10.30.10">
    <property type="entry name" value="High mobility group box domain"/>
    <property type="match status" value="2"/>
</dbReference>
<dbReference type="GO" id="GO:0003677">
    <property type="term" value="F:DNA binding"/>
    <property type="evidence" value="ECO:0007669"/>
    <property type="project" value="UniProtKB-UniRule"/>
</dbReference>
<dbReference type="GeneID" id="24127704"/>
<protein>
    <recommendedName>
        <fullName evidence="5">HMG box domain-containing protein</fullName>
    </recommendedName>
</protein>
<name>A0A067CTK6_SAPPC</name>
<dbReference type="FunFam" id="1.10.30.10:FF:000016">
    <property type="entry name" value="FACT complex subunit SSRP1"/>
    <property type="match status" value="1"/>
</dbReference>
<proteinExistence type="predicted"/>
<dbReference type="SUPFAM" id="SSF47095">
    <property type="entry name" value="HMG-box"/>
    <property type="match status" value="2"/>
</dbReference>
<dbReference type="GO" id="GO:0005634">
    <property type="term" value="C:nucleus"/>
    <property type="evidence" value="ECO:0007669"/>
    <property type="project" value="UniProtKB-UniRule"/>
</dbReference>
<dbReference type="PANTHER" id="PTHR48112:SF15">
    <property type="entry name" value="HMG BOX DOMAIN-CONTAINING PROTEIN"/>
    <property type="match status" value="1"/>
</dbReference>
<reference evidence="6 7" key="1">
    <citation type="journal article" date="2013" name="PLoS Genet.">
        <title>Distinctive expansion of potential virulence genes in the genome of the oomycete fish pathogen Saprolegnia parasitica.</title>
        <authorList>
            <person name="Jiang R.H."/>
            <person name="de Bruijn I."/>
            <person name="Haas B.J."/>
            <person name="Belmonte R."/>
            <person name="Lobach L."/>
            <person name="Christie J."/>
            <person name="van den Ackerveken G."/>
            <person name="Bottin A."/>
            <person name="Bulone V."/>
            <person name="Diaz-Moreno S.M."/>
            <person name="Dumas B."/>
            <person name="Fan L."/>
            <person name="Gaulin E."/>
            <person name="Govers F."/>
            <person name="Grenville-Briggs L.J."/>
            <person name="Horner N.R."/>
            <person name="Levin J.Z."/>
            <person name="Mammella M."/>
            <person name="Meijer H.J."/>
            <person name="Morris P."/>
            <person name="Nusbaum C."/>
            <person name="Oome S."/>
            <person name="Phillips A.J."/>
            <person name="van Rooyen D."/>
            <person name="Rzeszutek E."/>
            <person name="Saraiva M."/>
            <person name="Secombes C.J."/>
            <person name="Seidl M.F."/>
            <person name="Snel B."/>
            <person name="Stassen J.H."/>
            <person name="Sykes S."/>
            <person name="Tripathy S."/>
            <person name="van den Berg H."/>
            <person name="Vega-Arreguin J.C."/>
            <person name="Wawra S."/>
            <person name="Young S.K."/>
            <person name="Zeng Q."/>
            <person name="Dieguez-Uribeondo J."/>
            <person name="Russ C."/>
            <person name="Tyler B.M."/>
            <person name="van West P."/>
        </authorList>
    </citation>
    <scope>NUCLEOTIDE SEQUENCE [LARGE SCALE GENOMIC DNA]</scope>
    <source>
        <strain evidence="6 7">CBS 223.65</strain>
    </source>
</reference>
<dbReference type="PROSITE" id="PS50118">
    <property type="entry name" value="HMG_BOX_2"/>
    <property type="match status" value="2"/>
</dbReference>
<keyword evidence="1 3" id="KW-0238">DNA-binding</keyword>
<evidence type="ECO:0000256" key="4">
    <source>
        <dbReference type="SAM" id="MobiDB-lite"/>
    </source>
</evidence>
<gene>
    <name evidence="6" type="ORF">SPRG_05304</name>
</gene>
<dbReference type="RefSeq" id="XP_012199292.1">
    <property type="nucleotide sequence ID" value="XM_012343902.1"/>
</dbReference>
<feature type="DNA-binding region" description="HMG box" evidence="3">
    <location>
        <begin position="39"/>
        <end position="107"/>
    </location>
</feature>
<dbReference type="EMBL" id="KK583203">
    <property type="protein sequence ID" value="KDO30112.1"/>
    <property type="molecule type" value="Genomic_DNA"/>
</dbReference>
<dbReference type="KEGG" id="spar:SPRG_05304"/>
<keyword evidence="2 3" id="KW-0539">Nucleus</keyword>
<feature type="compositionally biased region" description="Acidic residues" evidence="4">
    <location>
        <begin position="206"/>
        <end position="234"/>
    </location>
</feature>
<keyword evidence="7" id="KW-1185">Reference proteome</keyword>
<evidence type="ECO:0000259" key="5">
    <source>
        <dbReference type="PROSITE" id="PS50118"/>
    </source>
</evidence>
<evidence type="ECO:0000256" key="2">
    <source>
        <dbReference type="ARBA" id="ARBA00023242"/>
    </source>
</evidence>
<evidence type="ECO:0000313" key="7">
    <source>
        <dbReference type="Proteomes" id="UP000030745"/>
    </source>
</evidence>
<dbReference type="InterPro" id="IPR009071">
    <property type="entry name" value="HMG_box_dom"/>
</dbReference>
<dbReference type="Proteomes" id="UP000030745">
    <property type="component" value="Unassembled WGS sequence"/>
</dbReference>
<feature type="DNA-binding region" description="HMG box" evidence="3">
    <location>
        <begin position="131"/>
        <end position="199"/>
    </location>
</feature>
<dbReference type="Pfam" id="PF00505">
    <property type="entry name" value="HMG_box"/>
    <property type="match status" value="2"/>
</dbReference>
<dbReference type="InterPro" id="IPR036910">
    <property type="entry name" value="HMG_box_dom_sf"/>
</dbReference>
<dbReference type="VEuPathDB" id="FungiDB:SPRG_05304"/>
<organism evidence="6 7">
    <name type="scientific">Saprolegnia parasitica (strain CBS 223.65)</name>
    <dbReference type="NCBI Taxonomy" id="695850"/>
    <lineage>
        <taxon>Eukaryota</taxon>
        <taxon>Sar</taxon>
        <taxon>Stramenopiles</taxon>
        <taxon>Oomycota</taxon>
        <taxon>Saprolegniomycetes</taxon>
        <taxon>Saprolegniales</taxon>
        <taxon>Saprolegniaceae</taxon>
        <taxon>Saprolegnia</taxon>
    </lineage>
</organism>
<feature type="domain" description="HMG box" evidence="5">
    <location>
        <begin position="39"/>
        <end position="107"/>
    </location>
</feature>
<dbReference type="PRINTS" id="PR00886">
    <property type="entry name" value="HIGHMOBLTY12"/>
</dbReference>
<dbReference type="AlphaFoldDB" id="A0A067CTK6"/>